<comment type="caution">
    <text evidence="1">The sequence shown here is derived from an EMBL/GenBank/DDBJ whole genome shotgun (WGS) entry which is preliminary data.</text>
</comment>
<dbReference type="Pfam" id="PF05866">
    <property type="entry name" value="RusA"/>
    <property type="match status" value="1"/>
</dbReference>
<accession>A0A1F7X2C8</accession>
<dbReference type="AlphaFoldDB" id="A0A1F7X2C8"/>
<protein>
    <submittedName>
        <fullName evidence="1">Uncharacterized protein</fullName>
    </submittedName>
</protein>
<organism evidence="1 2">
    <name type="scientific">Candidatus Woesebacteria bacterium RBG_13_36_22</name>
    <dbReference type="NCBI Taxonomy" id="1802478"/>
    <lineage>
        <taxon>Bacteria</taxon>
        <taxon>Candidatus Woeseibacteriota</taxon>
    </lineage>
</organism>
<dbReference type="Proteomes" id="UP000176939">
    <property type="component" value="Unassembled WGS sequence"/>
</dbReference>
<proteinExistence type="predicted"/>
<evidence type="ECO:0000313" key="2">
    <source>
        <dbReference type="Proteomes" id="UP000176939"/>
    </source>
</evidence>
<dbReference type="EMBL" id="MGFQ01000035">
    <property type="protein sequence ID" value="OGM08879.1"/>
    <property type="molecule type" value="Genomic_DNA"/>
</dbReference>
<dbReference type="Gene3D" id="3.30.1330.70">
    <property type="entry name" value="Holliday junction resolvase RusA"/>
    <property type="match status" value="1"/>
</dbReference>
<sequence>MIHEIEIKEPIWYNRSVGLNTLAMDDKDSIDVTISYRNKEEKLLYPGTFRIPVAIVRTFERATVKGTPIGLNIVPIVALENYLLKDDLDYIGKQNIPIEQTLFKESEIKPPDELSGIDEYLLKINNIASPAFSGTFRDIRIVLRGEPLAKQSTRFFVKRDKQGNVFTYKDPAGRTQVIVDTYTDSDVSKKQKEWRSQIEQQLITNYPGWIPFSEEVHITKFECIFKMPKNFPKHKIHQLENRTAIFYKNTKPDLPDNLKKIPFDAMNGLVFVDDNIVVSENGVLKRYGIRPGIIIEMKGK</sequence>
<name>A0A1F7X2C8_9BACT</name>
<dbReference type="GO" id="GO:0006310">
    <property type="term" value="P:DNA recombination"/>
    <property type="evidence" value="ECO:0007669"/>
    <property type="project" value="InterPro"/>
</dbReference>
<dbReference type="GO" id="GO:0006281">
    <property type="term" value="P:DNA repair"/>
    <property type="evidence" value="ECO:0007669"/>
    <property type="project" value="InterPro"/>
</dbReference>
<reference evidence="1 2" key="1">
    <citation type="journal article" date="2016" name="Nat. Commun.">
        <title>Thousands of microbial genomes shed light on interconnected biogeochemical processes in an aquifer system.</title>
        <authorList>
            <person name="Anantharaman K."/>
            <person name="Brown C.T."/>
            <person name="Hug L.A."/>
            <person name="Sharon I."/>
            <person name="Castelle C.J."/>
            <person name="Probst A.J."/>
            <person name="Thomas B.C."/>
            <person name="Singh A."/>
            <person name="Wilkins M.J."/>
            <person name="Karaoz U."/>
            <person name="Brodie E.L."/>
            <person name="Williams K.H."/>
            <person name="Hubbard S.S."/>
            <person name="Banfield J.F."/>
        </authorList>
    </citation>
    <scope>NUCLEOTIDE SEQUENCE [LARGE SCALE GENOMIC DNA]</scope>
</reference>
<dbReference type="InterPro" id="IPR036614">
    <property type="entry name" value="RusA-like_sf"/>
</dbReference>
<dbReference type="GO" id="GO:0000287">
    <property type="term" value="F:magnesium ion binding"/>
    <property type="evidence" value="ECO:0007669"/>
    <property type="project" value="InterPro"/>
</dbReference>
<evidence type="ECO:0000313" key="1">
    <source>
        <dbReference type="EMBL" id="OGM08879.1"/>
    </source>
</evidence>
<dbReference type="InterPro" id="IPR008822">
    <property type="entry name" value="Endonuclease_RusA-like"/>
</dbReference>
<dbReference type="SUPFAM" id="SSF103084">
    <property type="entry name" value="Holliday junction resolvase RusA"/>
    <property type="match status" value="1"/>
</dbReference>
<gene>
    <name evidence="1" type="ORF">A2Z67_02620</name>
</gene>